<evidence type="ECO:0000256" key="3">
    <source>
        <dbReference type="ARBA" id="ARBA00022908"/>
    </source>
</evidence>
<keyword evidence="3" id="KW-0229">DNA integration</keyword>
<evidence type="ECO:0000259" key="6">
    <source>
        <dbReference type="PROSITE" id="PS51898"/>
    </source>
</evidence>
<feature type="domain" description="Tyr recombinase" evidence="6">
    <location>
        <begin position="193"/>
        <end position="382"/>
    </location>
</feature>
<dbReference type="Pfam" id="PF14659">
    <property type="entry name" value="Phage_int_SAM_3"/>
    <property type="match status" value="1"/>
</dbReference>
<dbReference type="GO" id="GO:0015074">
    <property type="term" value="P:DNA integration"/>
    <property type="evidence" value="ECO:0007669"/>
    <property type="project" value="UniProtKB-KW"/>
</dbReference>
<comment type="caution">
    <text evidence="7">The sequence shown here is derived from an EMBL/GenBank/DDBJ whole genome shotgun (WGS) entry which is preliminary data.</text>
</comment>
<dbReference type="Pfam" id="PF00589">
    <property type="entry name" value="Phage_integrase"/>
    <property type="match status" value="1"/>
</dbReference>
<dbReference type="Gene3D" id="1.10.443.10">
    <property type="entry name" value="Intergrase catalytic core"/>
    <property type="match status" value="1"/>
</dbReference>
<dbReference type="PANTHER" id="PTHR30629">
    <property type="entry name" value="PROPHAGE INTEGRASE"/>
    <property type="match status" value="1"/>
</dbReference>
<dbReference type="PROSITE" id="PS51898">
    <property type="entry name" value="TYR_RECOMBINASE"/>
    <property type="match status" value="1"/>
</dbReference>
<evidence type="ECO:0000313" key="8">
    <source>
        <dbReference type="Proteomes" id="UP000824065"/>
    </source>
</evidence>
<evidence type="ECO:0000256" key="5">
    <source>
        <dbReference type="ARBA" id="ARBA00023172"/>
    </source>
</evidence>
<dbReference type="InterPro" id="IPR050808">
    <property type="entry name" value="Phage_Integrase"/>
</dbReference>
<gene>
    <name evidence="7" type="ORF">H9725_10650</name>
</gene>
<evidence type="ECO:0000256" key="1">
    <source>
        <dbReference type="ARBA" id="ARBA00003283"/>
    </source>
</evidence>
<dbReference type="InterPro" id="IPR011010">
    <property type="entry name" value="DNA_brk_join_enz"/>
</dbReference>
<dbReference type="EMBL" id="DXBJ01000079">
    <property type="protein sequence ID" value="HIZ59006.1"/>
    <property type="molecule type" value="Genomic_DNA"/>
</dbReference>
<evidence type="ECO:0000256" key="2">
    <source>
        <dbReference type="ARBA" id="ARBA00008857"/>
    </source>
</evidence>
<dbReference type="GO" id="GO:0006310">
    <property type="term" value="P:DNA recombination"/>
    <property type="evidence" value="ECO:0007669"/>
    <property type="project" value="UniProtKB-KW"/>
</dbReference>
<name>A0A9D2JMM0_9FIRM</name>
<reference evidence="7" key="1">
    <citation type="journal article" date="2021" name="PeerJ">
        <title>Extensive microbial diversity within the chicken gut microbiome revealed by metagenomics and culture.</title>
        <authorList>
            <person name="Gilroy R."/>
            <person name="Ravi A."/>
            <person name="Getino M."/>
            <person name="Pursley I."/>
            <person name="Horton D.L."/>
            <person name="Alikhan N.F."/>
            <person name="Baker D."/>
            <person name="Gharbi K."/>
            <person name="Hall N."/>
            <person name="Watson M."/>
            <person name="Adriaenssens E.M."/>
            <person name="Foster-Nyarko E."/>
            <person name="Jarju S."/>
            <person name="Secka A."/>
            <person name="Antonio M."/>
            <person name="Oren A."/>
            <person name="Chaudhuri R.R."/>
            <person name="La Ragione R."/>
            <person name="Hildebrand F."/>
            <person name="Pallen M.J."/>
        </authorList>
    </citation>
    <scope>NUCLEOTIDE SEQUENCE</scope>
    <source>
        <strain evidence="7">ChiBcec16-3735</strain>
    </source>
</reference>
<dbReference type="AlphaFoldDB" id="A0A9D2JMM0"/>
<dbReference type="InterPro" id="IPR004107">
    <property type="entry name" value="Integrase_SAM-like_N"/>
</dbReference>
<dbReference type="InterPro" id="IPR013762">
    <property type="entry name" value="Integrase-like_cat_sf"/>
</dbReference>
<dbReference type="Proteomes" id="UP000824065">
    <property type="component" value="Unassembled WGS sequence"/>
</dbReference>
<dbReference type="SUPFAM" id="SSF56349">
    <property type="entry name" value="DNA breaking-rejoining enzymes"/>
    <property type="match status" value="1"/>
</dbReference>
<organism evidence="7 8">
    <name type="scientific">Candidatus Faecalibacterium gallistercoris</name>
    <dbReference type="NCBI Taxonomy" id="2838579"/>
    <lineage>
        <taxon>Bacteria</taxon>
        <taxon>Bacillati</taxon>
        <taxon>Bacillota</taxon>
        <taxon>Clostridia</taxon>
        <taxon>Eubacteriales</taxon>
        <taxon>Oscillospiraceae</taxon>
        <taxon>Faecalibacterium</taxon>
    </lineage>
</organism>
<dbReference type="InterPro" id="IPR002104">
    <property type="entry name" value="Integrase_catalytic"/>
</dbReference>
<dbReference type="Gene3D" id="1.10.150.130">
    <property type="match status" value="1"/>
</dbReference>
<dbReference type="CDD" id="cd01189">
    <property type="entry name" value="INT_ICEBs1_C_like"/>
    <property type="match status" value="1"/>
</dbReference>
<comment type="function">
    <text evidence="1">Site-specific tyrosine recombinase, which acts by catalyzing the cutting and rejoining of the recombining DNA molecules.</text>
</comment>
<accession>A0A9D2JMM0</accession>
<keyword evidence="4" id="KW-0238">DNA-binding</keyword>
<reference evidence="7" key="2">
    <citation type="submission" date="2021-04" db="EMBL/GenBank/DDBJ databases">
        <authorList>
            <person name="Gilroy R."/>
        </authorList>
    </citation>
    <scope>NUCLEOTIDE SEQUENCE</scope>
    <source>
        <strain evidence="7">ChiBcec16-3735</strain>
    </source>
</reference>
<dbReference type="InterPro" id="IPR010998">
    <property type="entry name" value="Integrase_recombinase_N"/>
</dbReference>
<proteinExistence type="inferred from homology"/>
<dbReference type="PANTHER" id="PTHR30629:SF2">
    <property type="entry name" value="PROPHAGE INTEGRASE INTS-RELATED"/>
    <property type="match status" value="1"/>
</dbReference>
<evidence type="ECO:0000313" key="7">
    <source>
        <dbReference type="EMBL" id="HIZ59006.1"/>
    </source>
</evidence>
<keyword evidence="5" id="KW-0233">DNA recombination</keyword>
<dbReference type="GO" id="GO:0003677">
    <property type="term" value="F:DNA binding"/>
    <property type="evidence" value="ECO:0007669"/>
    <property type="project" value="UniProtKB-KW"/>
</dbReference>
<protein>
    <submittedName>
        <fullName evidence="7">Site-specific integrase</fullName>
    </submittedName>
</protein>
<sequence>MASIKEKTDAKGRTVYQVQASDGRGRRVWRTFRPEPTWSAKTTRRELRKFAAQLENELKGGQALTKAERHEEARRQAAQAAKVQTFRQYIDCVWMPQKRATGARSSVRAYEVNLRLHILPALGDSLLAEITPPMITALFYRLQAEGLAEKTLHLIWNITGEIFSTAVQDEILDHSPMTKARRPAASKDAIVDRQALAYTAEELQHILEAIRQEPLVWRALALLLAMTGLRRGEACGLQWDCVDFATGQITVKRNVQPCKGGVYVTTPKTGRERTVLAPPDVLDLLRQLRQEQPVTVRWVFARPRSTEPINPNSVTNHFRQMGRRYGLEDFHPHKLRHTFASVAIERGADVAAVSQCLGHSTIATTLAVYTHTNQEATRRAASKVWEAIQPPRQEEKKA</sequence>
<comment type="similarity">
    <text evidence="2">Belongs to the 'phage' integrase family.</text>
</comment>
<evidence type="ECO:0000256" key="4">
    <source>
        <dbReference type="ARBA" id="ARBA00023125"/>
    </source>
</evidence>